<reference evidence="2 3" key="1">
    <citation type="submission" date="2024-06" db="EMBL/GenBank/DDBJ databases">
        <title>A chromosome level genome sequence of Diviner's sage (Salvia divinorum).</title>
        <authorList>
            <person name="Ford S.A."/>
            <person name="Ro D.-K."/>
            <person name="Ness R.W."/>
            <person name="Phillips M.A."/>
        </authorList>
    </citation>
    <scope>NUCLEOTIDE SEQUENCE [LARGE SCALE GENOMIC DNA]</scope>
    <source>
        <strain evidence="2">SAF-2024a</strain>
        <tissue evidence="2">Leaf</tissue>
    </source>
</reference>
<feature type="compositionally biased region" description="Polar residues" evidence="1">
    <location>
        <begin position="7"/>
        <end position="16"/>
    </location>
</feature>
<gene>
    <name evidence="2" type="ORF">AAHA92_13142</name>
</gene>
<proteinExistence type="predicted"/>
<name>A0ABD1H7X9_SALDI</name>
<accession>A0ABD1H7X9</accession>
<evidence type="ECO:0000313" key="3">
    <source>
        <dbReference type="Proteomes" id="UP001567538"/>
    </source>
</evidence>
<evidence type="ECO:0000313" key="2">
    <source>
        <dbReference type="EMBL" id="KAL1552332.1"/>
    </source>
</evidence>
<keyword evidence="3" id="KW-1185">Reference proteome</keyword>
<dbReference type="AlphaFoldDB" id="A0ABD1H7X9"/>
<dbReference type="InterPro" id="IPR021899">
    <property type="entry name" value="DUF3511"/>
</dbReference>
<organism evidence="2 3">
    <name type="scientific">Salvia divinorum</name>
    <name type="common">Maria pastora</name>
    <name type="synonym">Diviner's sage</name>
    <dbReference type="NCBI Taxonomy" id="28513"/>
    <lineage>
        <taxon>Eukaryota</taxon>
        <taxon>Viridiplantae</taxon>
        <taxon>Streptophyta</taxon>
        <taxon>Embryophyta</taxon>
        <taxon>Tracheophyta</taxon>
        <taxon>Spermatophyta</taxon>
        <taxon>Magnoliopsida</taxon>
        <taxon>eudicotyledons</taxon>
        <taxon>Gunneridae</taxon>
        <taxon>Pentapetalae</taxon>
        <taxon>asterids</taxon>
        <taxon>lamiids</taxon>
        <taxon>Lamiales</taxon>
        <taxon>Lamiaceae</taxon>
        <taxon>Nepetoideae</taxon>
        <taxon>Mentheae</taxon>
        <taxon>Salviinae</taxon>
        <taxon>Salvia</taxon>
        <taxon>Salvia subgen. Calosphace</taxon>
    </lineage>
</organism>
<dbReference type="PANTHER" id="PTHR33193:SF62">
    <property type="entry name" value="FAMILY ABC TRANSPORTER, PUTATIVE (DUF3511)-RELATED"/>
    <property type="match status" value="1"/>
</dbReference>
<dbReference type="PANTHER" id="PTHR33193">
    <property type="entry name" value="DOMAIN PROTEIN, PUTATIVE (DUF3511)-RELATED"/>
    <property type="match status" value="1"/>
</dbReference>
<evidence type="ECO:0000256" key="1">
    <source>
        <dbReference type="SAM" id="MobiDB-lite"/>
    </source>
</evidence>
<dbReference type="Proteomes" id="UP001567538">
    <property type="component" value="Unassembled WGS sequence"/>
</dbReference>
<protein>
    <submittedName>
        <fullName evidence="2">Uncharacterized protein</fullName>
    </submittedName>
</protein>
<dbReference type="EMBL" id="JBEAFC010000006">
    <property type="protein sequence ID" value="KAL1552332.1"/>
    <property type="molecule type" value="Genomic_DNA"/>
</dbReference>
<sequence>MADYRSRSFSNAQMQIQPHHAPPTNFVRSRSTTSHSTPPQPAAAPPRKLKKEPKCWSFSDPEFQRKRRVASYKVYCVEGRLRGSVRRSVRWLKNRYTQIVYGWW</sequence>
<feature type="region of interest" description="Disordered" evidence="1">
    <location>
        <begin position="1"/>
        <end position="53"/>
    </location>
</feature>
<comment type="caution">
    <text evidence="2">The sequence shown here is derived from an EMBL/GenBank/DDBJ whole genome shotgun (WGS) entry which is preliminary data.</text>
</comment>
<dbReference type="Pfam" id="PF12023">
    <property type="entry name" value="DUF3511"/>
    <property type="match status" value="1"/>
</dbReference>
<feature type="compositionally biased region" description="Low complexity" evidence="1">
    <location>
        <begin position="28"/>
        <end position="37"/>
    </location>
</feature>